<protein>
    <recommendedName>
        <fullName evidence="3">Lipoprotein</fullName>
    </recommendedName>
</protein>
<accession>A0ABT4KN58</accession>
<proteinExistence type="predicted"/>
<organism evidence="1 2">
    <name type="scientific">Sinorhizobium psoraleae</name>
    <dbReference type="NCBI Taxonomy" id="520838"/>
    <lineage>
        <taxon>Bacteria</taxon>
        <taxon>Pseudomonadati</taxon>
        <taxon>Pseudomonadota</taxon>
        <taxon>Alphaproteobacteria</taxon>
        <taxon>Hyphomicrobiales</taxon>
        <taxon>Rhizobiaceae</taxon>
        <taxon>Sinorhizobium/Ensifer group</taxon>
        <taxon>Sinorhizobium</taxon>
    </lineage>
</organism>
<dbReference type="Proteomes" id="UP001079430">
    <property type="component" value="Unassembled WGS sequence"/>
</dbReference>
<evidence type="ECO:0000313" key="2">
    <source>
        <dbReference type="Proteomes" id="UP001079430"/>
    </source>
</evidence>
<evidence type="ECO:0008006" key="3">
    <source>
        <dbReference type="Google" id="ProtNLM"/>
    </source>
</evidence>
<name>A0ABT4KN58_9HYPH</name>
<comment type="caution">
    <text evidence="1">The sequence shown here is derived from an EMBL/GenBank/DDBJ whole genome shotgun (WGS) entry which is preliminary data.</text>
</comment>
<evidence type="ECO:0000313" key="1">
    <source>
        <dbReference type="EMBL" id="MCZ4093396.1"/>
    </source>
</evidence>
<gene>
    <name evidence="1" type="ORF">O3W52_26495</name>
</gene>
<reference evidence="1" key="1">
    <citation type="submission" date="2022-10" db="EMBL/GenBank/DDBJ databases">
        <title>Whole genome sequencing of three plant growth promoting bacteria isolated from Vachellia tortilis subsp. raddiana in Morocco.</title>
        <authorList>
            <person name="Hnini M."/>
            <person name="Zouagui R."/>
            <person name="Zouagui H."/>
            <person name="Chemao Elfihri M.-W."/>
            <person name="Ibrahimi A."/>
            <person name="Sbabou L."/>
            <person name="Aurag J."/>
        </authorList>
    </citation>
    <scope>NUCLEOTIDE SEQUENCE</scope>
    <source>
        <strain evidence="1">LMR678</strain>
    </source>
</reference>
<dbReference type="RefSeq" id="WP_269285160.1">
    <property type="nucleotide sequence ID" value="NZ_JAPVOI010000005.1"/>
</dbReference>
<sequence>MTLIANKLFSAPRAIEGHILTFYLAGRLSIAAAMTFAVASCTTTPADFRKNPKAVSKAALCRTYLDTYDDPFRQEIALELGRRGITPYECPAMVQKQNQAIAATVAIAAIGTAVAVCANHNCGGGSYYPSYPRYRPYQEIANMTGSVMPRAIDAEGEAHIPARAAIDFPGMRYLHFLRYLCMV</sequence>
<dbReference type="EMBL" id="JAPVOI010000005">
    <property type="protein sequence ID" value="MCZ4093396.1"/>
    <property type="molecule type" value="Genomic_DNA"/>
</dbReference>
<keyword evidence="2" id="KW-1185">Reference proteome</keyword>